<organism evidence="6 7">
    <name type="scientific">Phaeodactylibacter luteus</name>
    <dbReference type="NCBI Taxonomy" id="1564516"/>
    <lineage>
        <taxon>Bacteria</taxon>
        <taxon>Pseudomonadati</taxon>
        <taxon>Bacteroidota</taxon>
        <taxon>Saprospiria</taxon>
        <taxon>Saprospirales</taxon>
        <taxon>Haliscomenobacteraceae</taxon>
        <taxon>Phaeodactylibacter</taxon>
    </lineage>
</organism>
<keyword evidence="2" id="KW-0812">Transmembrane</keyword>
<comment type="caution">
    <text evidence="6">The sequence shown here is derived from an EMBL/GenBank/DDBJ whole genome shotgun (WGS) entry which is preliminary data.</text>
</comment>
<keyword evidence="4" id="KW-0472">Membrane</keyword>
<evidence type="ECO:0000256" key="4">
    <source>
        <dbReference type="ARBA" id="ARBA00023136"/>
    </source>
</evidence>
<dbReference type="InterPro" id="IPR007452">
    <property type="entry name" value="TamB_C"/>
</dbReference>
<reference evidence="6 7" key="1">
    <citation type="submission" date="2019-08" db="EMBL/GenBank/DDBJ databases">
        <title>Genome of Phaeodactylibacter luteus.</title>
        <authorList>
            <person name="Bowman J.P."/>
        </authorList>
    </citation>
    <scope>NUCLEOTIDE SEQUENCE [LARGE SCALE GENOMIC DNA]</scope>
    <source>
        <strain evidence="6 7">KCTC 42180</strain>
    </source>
</reference>
<dbReference type="Pfam" id="PF04357">
    <property type="entry name" value="TamB"/>
    <property type="match status" value="1"/>
</dbReference>
<comment type="subcellular location">
    <subcellularLocation>
        <location evidence="1">Membrane</location>
        <topology evidence="1">Single-pass membrane protein</topology>
    </subcellularLocation>
</comment>
<proteinExistence type="predicted"/>
<feature type="domain" description="Translocation and assembly module TamB C-terminal" evidence="5">
    <location>
        <begin position="1174"/>
        <end position="1627"/>
    </location>
</feature>
<keyword evidence="7" id="KW-1185">Reference proteome</keyword>
<dbReference type="GO" id="GO:0009306">
    <property type="term" value="P:protein secretion"/>
    <property type="evidence" value="ECO:0007669"/>
    <property type="project" value="InterPro"/>
</dbReference>
<dbReference type="EMBL" id="VOOR01000038">
    <property type="protein sequence ID" value="TXB62048.1"/>
    <property type="molecule type" value="Genomic_DNA"/>
</dbReference>
<sequence length="1646" mass="185036">MLAKRMEEPKAEQETGGAAQKRSWAGRAWHWLKRLLLSLALLLLLLMGMLQVPAVQNWIAGKVTRSLSNALQTTVTIDRLNVRFLNRLILENFYIEDLTPGDTAVYSRRLYVNFNINPVVLARQGLVVEELALDSATVNLRKKVGTAQNNIQTLLGRLSPPADTVGTTAAKRPFRLGVERLSLSRVRFLKQDEDWGQRHEMYLAEGEATFESFNLPQKTIHAKKITLKGPYIRLDEYERKISEADSIAFFAPEAQPSAAIADAASAPVQPLYITAEAIDVAGGKFSLHNWRNAPVKTTPADMLDYQHMDVFDINIAFRDMSFCSDSLDFEGRIEAFNLRDLSGFVLNELSVSWGRVWNHGLRLYGLNLATPNSEIGDTLFFDYDTYEDFKSFPDEVRMEARLNNASVTLDDIMTFAPGLEGNAFFTANRERSLYVDGLIKGTVNNLDARDMYIALENRNFVAQGNLSTRDLTSPDFRTINLRLRELRTNMRTLRQLFPQFNPPEAFNRLGWLYFTGSFDVFFSDYIAYGELKTALGGARMDMQIKNLSRGRERAAYSGSLDLIDFDLGGFAQNQDLGLVNFSSSVRNGVGLTAESASADLSAEVGSFLYRGYNYENATLTGVLKKNRFEGDFNIQDENIDFSFQGEVDLTDTVPAFNFDASVNRLVMQRLNLSEKDLVLSGDLSLDLRNSSLSELEGAGQVAGFRILHRGVDTILVEGVSFRSFFLPSGEKQFVVASDLLDAKLSGNFDIEDIPGAFMGYLRRNYTGFFDRLGLQPPRRDERENRFFYRVDIKDTKGILGLFEPRLGRISGAKLEGYFDNERDSILVSASIPQFRFGNIQLNEVGLFSRLEDSTGSLSFMVSEPVLNDKHYLSPIRILADLDRDTLDLALAYQSEGLALLDNLNLNAQLFLADSLNYQLRFDQSNLILLETPWLIEADNYIIFRKGYISSENFVLSNKERTIRLETKGQKGLRLAMEKFDFSFIDEIWDYNELDFGGPFSLTAEVDNIFEMKGLQAVVRADTFWVNEDDWGALRLDASAKDLQSPYRGYLALTKDTAQLIAEGYYNPQDNPGLQTFYPQGNQARFFDIDIDVTSFPVDIAEYWLAGTITGTEGRFDTRLDIYGFPGEPHIGGTVAVRNGATTIDFLKTRYRFPEGTIYAQDGLFDATGTVVYDKYGNTARVQGGVTHEYLKNLGLRATLETDRFLALDTGKEDNDLFYGHALGQGRVAFDGPMNKIDIYVNATVGRETRLVIPVSYGSEASELNFINFTQRKQEAEEGGKAQAAPAGVDLEMDLVITEEARGEIIFDEQAGDIIRGKGRGNIRISVPRTGEFQMFGDYVIEEGDYLFTLYNVVNKDFEIKRGGVITWSGDPFEAQIQLEAEYSGLATPVANFIQEYLIDAPEDLRQGASQATDVDLTMDLRGDLLKPVINFDISFPQLTGGLKTMTDSKLRILKQDPNELNRQVFGLIVVGQFLPADLAIQGTDIFYNTVSEFISNQLSLLLTELFSEFFGEQSALSGIDFDIAYNQYQTNFGSDANFRRGDEFQVRLRQEFFNDRLTILVGGNVDIGNNARVPESGGTFVGNDVVIEYVLNRDRTLKLRIYQRLEPDIGGGSRLEIGSGISYRKEFDSFSEFLKSFRKAGRKVRD</sequence>
<accession>A0A5C6RHX0</accession>
<evidence type="ECO:0000259" key="5">
    <source>
        <dbReference type="Pfam" id="PF04357"/>
    </source>
</evidence>
<evidence type="ECO:0000256" key="3">
    <source>
        <dbReference type="ARBA" id="ARBA00022989"/>
    </source>
</evidence>
<evidence type="ECO:0000313" key="6">
    <source>
        <dbReference type="EMBL" id="TXB62048.1"/>
    </source>
</evidence>
<gene>
    <name evidence="6" type="ORF">FRY97_15925</name>
</gene>
<name>A0A5C6RHX0_9BACT</name>
<keyword evidence="3" id="KW-1133">Transmembrane helix</keyword>
<dbReference type="GO" id="GO:0005886">
    <property type="term" value="C:plasma membrane"/>
    <property type="evidence" value="ECO:0007669"/>
    <property type="project" value="InterPro"/>
</dbReference>
<evidence type="ECO:0000256" key="1">
    <source>
        <dbReference type="ARBA" id="ARBA00004167"/>
    </source>
</evidence>
<evidence type="ECO:0000313" key="7">
    <source>
        <dbReference type="Proteomes" id="UP000321580"/>
    </source>
</evidence>
<evidence type="ECO:0000256" key="2">
    <source>
        <dbReference type="ARBA" id="ARBA00022692"/>
    </source>
</evidence>
<dbReference type="OrthoDB" id="680700at2"/>
<dbReference type="Proteomes" id="UP000321580">
    <property type="component" value="Unassembled WGS sequence"/>
</dbReference>
<protein>
    <recommendedName>
        <fullName evidence="5">Translocation and assembly module TamB C-terminal domain-containing protein</fullName>
    </recommendedName>
</protein>